<evidence type="ECO:0000256" key="4">
    <source>
        <dbReference type="ARBA" id="ARBA00022729"/>
    </source>
</evidence>
<feature type="signal peptide" evidence="8">
    <location>
        <begin position="1"/>
        <end position="18"/>
    </location>
</feature>
<dbReference type="Proteomes" id="UP000198287">
    <property type="component" value="Unassembled WGS sequence"/>
</dbReference>
<evidence type="ECO:0000256" key="3">
    <source>
        <dbReference type="ARBA" id="ARBA00012646"/>
    </source>
</evidence>
<evidence type="ECO:0000256" key="8">
    <source>
        <dbReference type="SAM" id="SignalP"/>
    </source>
</evidence>
<proteinExistence type="inferred from homology"/>
<dbReference type="CDD" id="cd07061">
    <property type="entry name" value="HP_HAP_like"/>
    <property type="match status" value="1"/>
</dbReference>
<dbReference type="PROSITE" id="PS00616">
    <property type="entry name" value="HIS_ACID_PHOSPHAT_1"/>
    <property type="match status" value="1"/>
</dbReference>
<dbReference type="InterPro" id="IPR029033">
    <property type="entry name" value="His_PPase_superfam"/>
</dbReference>
<keyword evidence="6" id="KW-1015">Disulfide bond</keyword>
<comment type="caution">
    <text evidence="9">The sequence shown here is derived from an EMBL/GenBank/DDBJ whole genome shotgun (WGS) entry which is preliminary data.</text>
</comment>
<organism evidence="9 10">
    <name type="scientific">Folsomia candida</name>
    <name type="common">Springtail</name>
    <dbReference type="NCBI Taxonomy" id="158441"/>
    <lineage>
        <taxon>Eukaryota</taxon>
        <taxon>Metazoa</taxon>
        <taxon>Ecdysozoa</taxon>
        <taxon>Arthropoda</taxon>
        <taxon>Hexapoda</taxon>
        <taxon>Collembola</taxon>
        <taxon>Entomobryomorpha</taxon>
        <taxon>Isotomoidea</taxon>
        <taxon>Isotomidae</taxon>
        <taxon>Proisotominae</taxon>
        <taxon>Folsomia</taxon>
    </lineage>
</organism>
<gene>
    <name evidence="9" type="ORF">Fcan01_13266</name>
</gene>
<dbReference type="OrthoDB" id="5821688at2759"/>
<evidence type="ECO:0000313" key="10">
    <source>
        <dbReference type="Proteomes" id="UP000198287"/>
    </source>
</evidence>
<evidence type="ECO:0000256" key="7">
    <source>
        <dbReference type="ARBA" id="ARBA00023180"/>
    </source>
</evidence>
<dbReference type="OMA" id="VPCHGSR"/>
<sequence>MRLGTFLIFVTIVVTAAALSVIPPRKDKADTDTLELVQIMWRHGDRTPIVQYPNDPLQNETLWFPYATGFEAITKKGKQMHYDFGQYLRKRYEGFLSPVYSQKEIYVQSSDADRAIMSAMSNMAGMWPPTPEDPRSEWNPQLQWQPIPIHTIPKKLDNFINFGAPCPRFKELKKEYTNDSPFAKSINEAPENSKLCQYIIKHAGVKECDFEVISDIWDTLRIQKAYNMTLPPWVASVYDQMESLSAIFFDSRVLVPTEEAKRVKAGPLLSFLVKNMELRQNETKGVAKMYALSGHDTTSSIALGALGVFDTQFPSYASAAIFEMHKIQNEHVVKVFFRNDTSVPPFEFEIPNCGYPCHLNKFKEILAHILVDGEKWNEVCKSGGSSPSASKSSASGAISTTVLPHFTSHFIMLITNLLLISKW</sequence>
<dbReference type="GO" id="GO:0003993">
    <property type="term" value="F:acid phosphatase activity"/>
    <property type="evidence" value="ECO:0007669"/>
    <property type="project" value="UniProtKB-EC"/>
</dbReference>
<name>A0A226E371_FOLCA</name>
<dbReference type="SUPFAM" id="SSF53254">
    <property type="entry name" value="Phosphoglycerate mutase-like"/>
    <property type="match status" value="1"/>
</dbReference>
<evidence type="ECO:0000256" key="2">
    <source>
        <dbReference type="ARBA" id="ARBA00005375"/>
    </source>
</evidence>
<protein>
    <recommendedName>
        <fullName evidence="3">acid phosphatase</fullName>
        <ecNumber evidence="3">3.1.3.2</ecNumber>
    </recommendedName>
</protein>
<dbReference type="PANTHER" id="PTHR11567:SF211">
    <property type="entry name" value="PROSTATIC ACID PHOSPHATASE"/>
    <property type="match status" value="1"/>
</dbReference>
<accession>A0A226E371</accession>
<keyword evidence="10" id="KW-1185">Reference proteome</keyword>
<evidence type="ECO:0000256" key="6">
    <source>
        <dbReference type="ARBA" id="ARBA00023157"/>
    </source>
</evidence>
<evidence type="ECO:0000313" key="9">
    <source>
        <dbReference type="EMBL" id="OXA51474.1"/>
    </source>
</evidence>
<comment type="similarity">
    <text evidence="2">Belongs to the histidine acid phosphatase family.</text>
</comment>
<dbReference type="InterPro" id="IPR050645">
    <property type="entry name" value="Histidine_acid_phosphatase"/>
</dbReference>
<keyword evidence="4 8" id="KW-0732">Signal</keyword>
<dbReference type="InterPro" id="IPR000560">
    <property type="entry name" value="His_Pase_clade-2"/>
</dbReference>
<dbReference type="AlphaFoldDB" id="A0A226E371"/>
<evidence type="ECO:0000256" key="1">
    <source>
        <dbReference type="ARBA" id="ARBA00000032"/>
    </source>
</evidence>
<evidence type="ECO:0000256" key="5">
    <source>
        <dbReference type="ARBA" id="ARBA00022801"/>
    </source>
</evidence>
<dbReference type="Gene3D" id="3.40.50.1240">
    <property type="entry name" value="Phosphoglycerate mutase-like"/>
    <property type="match status" value="1"/>
</dbReference>
<dbReference type="PANTHER" id="PTHR11567">
    <property type="entry name" value="ACID PHOSPHATASE-RELATED"/>
    <property type="match status" value="1"/>
</dbReference>
<dbReference type="EMBL" id="LNIX01000007">
    <property type="protein sequence ID" value="OXA51474.1"/>
    <property type="molecule type" value="Genomic_DNA"/>
</dbReference>
<feature type="chain" id="PRO_5012782052" description="acid phosphatase" evidence="8">
    <location>
        <begin position="19"/>
        <end position="423"/>
    </location>
</feature>
<reference evidence="9 10" key="1">
    <citation type="submission" date="2015-12" db="EMBL/GenBank/DDBJ databases">
        <title>The genome of Folsomia candida.</title>
        <authorList>
            <person name="Faddeeva A."/>
            <person name="Derks M.F."/>
            <person name="Anvar Y."/>
            <person name="Smit S."/>
            <person name="Van Straalen N."/>
            <person name="Roelofs D."/>
        </authorList>
    </citation>
    <scope>NUCLEOTIDE SEQUENCE [LARGE SCALE GENOMIC DNA]</scope>
    <source>
        <strain evidence="9 10">VU population</strain>
        <tissue evidence="9">Whole body</tissue>
    </source>
</reference>
<keyword evidence="7" id="KW-0325">Glycoprotein</keyword>
<comment type="catalytic activity">
    <reaction evidence="1">
        <text>a phosphate monoester + H2O = an alcohol + phosphate</text>
        <dbReference type="Rhea" id="RHEA:15017"/>
        <dbReference type="ChEBI" id="CHEBI:15377"/>
        <dbReference type="ChEBI" id="CHEBI:30879"/>
        <dbReference type="ChEBI" id="CHEBI:43474"/>
        <dbReference type="ChEBI" id="CHEBI:67140"/>
        <dbReference type="EC" id="3.1.3.2"/>
    </reaction>
</comment>
<keyword evidence="5" id="KW-0378">Hydrolase</keyword>
<dbReference type="EC" id="3.1.3.2" evidence="3"/>
<dbReference type="Pfam" id="PF00328">
    <property type="entry name" value="His_Phos_2"/>
    <property type="match status" value="1"/>
</dbReference>
<dbReference type="InterPro" id="IPR033379">
    <property type="entry name" value="Acid_Pase_AS"/>
</dbReference>